<proteinExistence type="predicted"/>
<evidence type="ECO:0000313" key="2">
    <source>
        <dbReference type="Proteomes" id="UP001165064"/>
    </source>
</evidence>
<dbReference type="Proteomes" id="UP001165064">
    <property type="component" value="Unassembled WGS sequence"/>
</dbReference>
<name>A0ACB5T436_AMBMO</name>
<evidence type="ECO:0000313" key="1">
    <source>
        <dbReference type="EMBL" id="GME81099.1"/>
    </source>
</evidence>
<protein>
    <submittedName>
        <fullName evidence="1">Unnamed protein product</fullName>
    </submittedName>
</protein>
<gene>
    <name evidence="1" type="ORF">Amon02_000476000</name>
</gene>
<keyword evidence="2" id="KW-1185">Reference proteome</keyword>
<dbReference type="EMBL" id="BSXS01003346">
    <property type="protein sequence ID" value="GME81099.1"/>
    <property type="molecule type" value="Genomic_DNA"/>
</dbReference>
<accession>A0ACB5T436</accession>
<organism evidence="1 2">
    <name type="scientific">Ambrosiozyma monospora</name>
    <name type="common">Yeast</name>
    <name type="synonym">Endomycopsis monosporus</name>
    <dbReference type="NCBI Taxonomy" id="43982"/>
    <lineage>
        <taxon>Eukaryota</taxon>
        <taxon>Fungi</taxon>
        <taxon>Dikarya</taxon>
        <taxon>Ascomycota</taxon>
        <taxon>Saccharomycotina</taxon>
        <taxon>Pichiomycetes</taxon>
        <taxon>Pichiales</taxon>
        <taxon>Pichiaceae</taxon>
        <taxon>Ambrosiozyma</taxon>
    </lineage>
</organism>
<sequence length="115" mass="13220">MCLSQFLSRYITPLNNLLKLKITTSVTLETDNMDFREAQFPRHLSFVSIGLHFKGNHILVSTFPPNLEIVELASFDDYYDRGFVVVCYESSEYERMKTTIIPGRGSTFKWKVAGS</sequence>
<comment type="caution">
    <text evidence="1">The sequence shown here is derived from an EMBL/GenBank/DDBJ whole genome shotgun (WGS) entry which is preliminary data.</text>
</comment>
<reference evidence="1" key="1">
    <citation type="submission" date="2023-04" db="EMBL/GenBank/DDBJ databases">
        <title>Ambrosiozyma monospora NBRC 10751.</title>
        <authorList>
            <person name="Ichikawa N."/>
            <person name="Sato H."/>
            <person name="Tonouchi N."/>
        </authorList>
    </citation>
    <scope>NUCLEOTIDE SEQUENCE</scope>
    <source>
        <strain evidence="1">NBRC 10751</strain>
    </source>
</reference>